<protein>
    <submittedName>
        <fullName evidence="2">Uncharacterized protein</fullName>
    </submittedName>
</protein>
<comment type="caution">
    <text evidence="2">The sequence shown here is derived from an EMBL/GenBank/DDBJ whole genome shotgun (WGS) entry which is preliminary data.</text>
</comment>
<accession>A0A4Z0P6F8</accession>
<organism evidence="2 3">
    <name type="scientific">Hymenobacter fodinae</name>
    <dbReference type="NCBI Taxonomy" id="2510796"/>
    <lineage>
        <taxon>Bacteria</taxon>
        <taxon>Pseudomonadati</taxon>
        <taxon>Bacteroidota</taxon>
        <taxon>Cytophagia</taxon>
        <taxon>Cytophagales</taxon>
        <taxon>Hymenobacteraceae</taxon>
        <taxon>Hymenobacter</taxon>
    </lineage>
</organism>
<sequence>MPALDSLTIGLQHTCLTSGGGAELRVTLRSTAAADGSEYAYLSCTISNDKGFSDQQSLEGQFTNTFRFSPVPDGMYTITATDQAGREALKENYEVACGSLGTADSCDLSVTDLRVFQPTQAGAAGSLSVQVATSAPSYTVSVTRLSDNFTEQLAPVYTPGLFQLGAVKAGSYRFNFKDAKGCTASVDVTINAAPAPPVVVAPPPVSLWFAVGGLQPRPALLATPVSGLHDLNFAARVGLHVVVELRRPEQPAGDYFARLRKTVRREAEQVDISQALHTQLRPEARYPVGLVAHDQDATLAFRARYREVDQQGAGEWQEEDVVHYAVLSAVPAQLPTRTYLADAASPAKPLSAFASGQAVHWAGLPLDLTVWLPERAADEVWYAEFLYRNGFHQELEIRSVALPASLRPGVTRIPLPDKPPAQATTVTVTLRNPSRPNSGGEPLPTTQPKHDFKIPDFNDNDLR</sequence>
<dbReference type="Proteomes" id="UP000298337">
    <property type="component" value="Unassembled WGS sequence"/>
</dbReference>
<dbReference type="AlphaFoldDB" id="A0A4Z0P6F8"/>
<keyword evidence="3" id="KW-1185">Reference proteome</keyword>
<dbReference type="EMBL" id="SRLA01000002">
    <property type="protein sequence ID" value="TGE07719.1"/>
    <property type="molecule type" value="Genomic_DNA"/>
</dbReference>
<name>A0A4Z0P6F8_9BACT</name>
<evidence type="ECO:0000313" key="3">
    <source>
        <dbReference type="Proteomes" id="UP000298337"/>
    </source>
</evidence>
<evidence type="ECO:0000256" key="1">
    <source>
        <dbReference type="SAM" id="MobiDB-lite"/>
    </source>
</evidence>
<feature type="region of interest" description="Disordered" evidence="1">
    <location>
        <begin position="429"/>
        <end position="463"/>
    </location>
</feature>
<gene>
    <name evidence="2" type="ORF">EU556_08165</name>
</gene>
<evidence type="ECO:0000313" key="2">
    <source>
        <dbReference type="EMBL" id="TGE07719.1"/>
    </source>
</evidence>
<dbReference type="OrthoDB" id="868495at2"/>
<reference evidence="2 3" key="1">
    <citation type="submission" date="2019-04" db="EMBL/GenBank/DDBJ databases">
        <authorList>
            <person name="Feng G."/>
            <person name="Zhang J."/>
            <person name="Zhu H."/>
        </authorList>
    </citation>
    <scope>NUCLEOTIDE SEQUENCE [LARGE SCALE GENOMIC DNA]</scope>
    <source>
        <strain evidence="2 3">92R-1</strain>
    </source>
</reference>
<feature type="compositionally biased region" description="Basic and acidic residues" evidence="1">
    <location>
        <begin position="448"/>
        <end position="463"/>
    </location>
</feature>
<proteinExistence type="predicted"/>
<dbReference type="RefSeq" id="WP_135433061.1">
    <property type="nucleotide sequence ID" value="NZ_SRLA01000002.1"/>
</dbReference>